<dbReference type="PANTHER" id="PTHR10150:SF0">
    <property type="entry name" value="DNA REPAIR ENDONUCLEASE XPF"/>
    <property type="match status" value="1"/>
</dbReference>
<dbReference type="Gene3D" id="1.10.150.20">
    <property type="entry name" value="5' to 3' exonuclease, C-terminal subdomain"/>
    <property type="match status" value="1"/>
</dbReference>
<dbReference type="Gene3D" id="3.40.50.10130">
    <property type="match status" value="1"/>
</dbReference>
<evidence type="ECO:0000313" key="8">
    <source>
        <dbReference type="EMBL" id="HGN37298.1"/>
    </source>
</evidence>
<keyword evidence="4" id="KW-0378">Hydrolase</keyword>
<comment type="caution">
    <text evidence="9">The sequence shown here is derived from an EMBL/GenBank/DDBJ whole genome shotgun (WGS) entry which is preliminary data.</text>
</comment>
<evidence type="ECO:0000256" key="3">
    <source>
        <dbReference type="ARBA" id="ARBA00022763"/>
    </source>
</evidence>
<keyword evidence="1" id="KW-0540">Nuclease</keyword>
<evidence type="ECO:0000256" key="4">
    <source>
        <dbReference type="ARBA" id="ARBA00022801"/>
    </source>
</evidence>
<dbReference type="EMBL" id="DTAI01000212">
    <property type="protein sequence ID" value="HGN37298.1"/>
    <property type="molecule type" value="Genomic_DNA"/>
</dbReference>
<evidence type="ECO:0000259" key="7">
    <source>
        <dbReference type="SMART" id="SM00891"/>
    </source>
</evidence>
<evidence type="ECO:0000256" key="6">
    <source>
        <dbReference type="ARBA" id="ARBA00023204"/>
    </source>
</evidence>
<dbReference type="GO" id="GO:0003697">
    <property type="term" value="F:single-stranded DNA binding"/>
    <property type="evidence" value="ECO:0007669"/>
    <property type="project" value="TreeGrafter"/>
</dbReference>
<dbReference type="EMBL" id="DTBZ01000082">
    <property type="protein sequence ID" value="HGQ18197.1"/>
    <property type="molecule type" value="Genomic_DNA"/>
</dbReference>
<evidence type="ECO:0000256" key="2">
    <source>
        <dbReference type="ARBA" id="ARBA00022759"/>
    </source>
</evidence>
<dbReference type="SMART" id="SM00891">
    <property type="entry name" value="ERCC4"/>
    <property type="match status" value="1"/>
</dbReference>
<dbReference type="SUPFAM" id="SSF52980">
    <property type="entry name" value="Restriction endonuclease-like"/>
    <property type="match status" value="1"/>
</dbReference>
<evidence type="ECO:0000256" key="1">
    <source>
        <dbReference type="ARBA" id="ARBA00022722"/>
    </source>
</evidence>
<dbReference type="InterPro" id="IPR011335">
    <property type="entry name" value="Restrct_endonuc-II-like"/>
</dbReference>
<dbReference type="PANTHER" id="PTHR10150">
    <property type="entry name" value="DNA REPAIR ENDONUCLEASE XPF"/>
    <property type="match status" value="1"/>
</dbReference>
<keyword evidence="3" id="KW-0227">DNA damage</keyword>
<dbReference type="InterPro" id="IPR006166">
    <property type="entry name" value="ERCC4_domain"/>
</dbReference>
<dbReference type="AlphaFoldDB" id="A0A7J3JR16"/>
<keyword evidence="5" id="KW-0238">DNA-binding</keyword>
<reference evidence="9" key="1">
    <citation type="journal article" date="2020" name="mSystems">
        <title>Genome- and Community-Level Interaction Insights into Carbon Utilization and Element Cycling Functions of Hydrothermarchaeota in Hydrothermal Sediment.</title>
        <authorList>
            <person name="Zhou Z."/>
            <person name="Liu Y."/>
            <person name="Xu W."/>
            <person name="Pan J."/>
            <person name="Luo Z.H."/>
            <person name="Li M."/>
        </authorList>
    </citation>
    <scope>NUCLEOTIDE SEQUENCE [LARGE SCALE GENOMIC DNA]</scope>
    <source>
        <strain evidence="8">SpSt-618</strain>
        <strain evidence="9">SpSt-657</strain>
    </source>
</reference>
<proteinExistence type="predicted"/>
<dbReference type="GO" id="GO:0000724">
    <property type="term" value="P:double-strand break repair via homologous recombination"/>
    <property type="evidence" value="ECO:0007669"/>
    <property type="project" value="TreeGrafter"/>
</dbReference>
<accession>A0A7J3JR16</accession>
<dbReference type="CDD" id="cd20075">
    <property type="entry name" value="XPF_nuclease_XPF_arch"/>
    <property type="match status" value="1"/>
</dbReference>
<gene>
    <name evidence="8" type="ORF">ENT87_07115</name>
    <name evidence="9" type="ORF">ENU30_04390</name>
</gene>
<dbReference type="GO" id="GO:0003684">
    <property type="term" value="F:damaged DNA binding"/>
    <property type="evidence" value="ECO:0007669"/>
    <property type="project" value="TreeGrafter"/>
</dbReference>
<organism evidence="9">
    <name type="scientific">Ignisphaera aggregans</name>
    <dbReference type="NCBI Taxonomy" id="334771"/>
    <lineage>
        <taxon>Archaea</taxon>
        <taxon>Thermoproteota</taxon>
        <taxon>Thermoprotei</taxon>
        <taxon>Desulfurococcales</taxon>
        <taxon>Desulfurococcaceae</taxon>
        <taxon>Ignisphaera</taxon>
    </lineage>
</organism>
<keyword evidence="2" id="KW-0255">Endonuclease</keyword>
<evidence type="ECO:0000256" key="5">
    <source>
        <dbReference type="ARBA" id="ARBA00023125"/>
    </source>
</evidence>
<protein>
    <recommendedName>
        <fullName evidence="7">ERCC4 domain-containing protein</fullName>
    </recommendedName>
</protein>
<dbReference type="Pfam" id="PF02732">
    <property type="entry name" value="ERCC4"/>
    <property type="match status" value="1"/>
</dbReference>
<name>A0A7J3JR16_9CREN</name>
<dbReference type="SUPFAM" id="SSF47781">
    <property type="entry name" value="RuvA domain 2-like"/>
    <property type="match status" value="1"/>
</dbReference>
<dbReference type="GO" id="GO:1901255">
    <property type="term" value="P:nucleotide-excision repair involved in interstrand cross-link repair"/>
    <property type="evidence" value="ECO:0007669"/>
    <property type="project" value="TreeGrafter"/>
</dbReference>
<evidence type="ECO:0000313" key="9">
    <source>
        <dbReference type="EMBL" id="HGQ18197.1"/>
    </source>
</evidence>
<keyword evidence="6" id="KW-0234">DNA repair</keyword>
<dbReference type="Pfam" id="PF14520">
    <property type="entry name" value="HHH_5"/>
    <property type="match status" value="1"/>
</dbReference>
<dbReference type="GO" id="GO:0000014">
    <property type="term" value="F:single-stranded DNA endodeoxyribonuclease activity"/>
    <property type="evidence" value="ECO:0007669"/>
    <property type="project" value="TreeGrafter"/>
</dbReference>
<dbReference type="InterPro" id="IPR010994">
    <property type="entry name" value="RuvA_2-like"/>
</dbReference>
<sequence length="225" mass="25662">MILKSKGVTVLFKQLSVGDYVISNVIGIERKTAIDFAKSLVDGRLFDQAKRIAETFEKPVMILEGNFEDIQRFVRIHRNALLGAYISLGIGMNIILIQSKNEEETAEIIKRIALYQQKMYKSSTALRPALKVNKGGIAEWQLYILQCFPHIGPKIAHRIIEKFQSIRNFCNASIADLSRIEGLSERKAAEIYQIINLLAIDKNDRTKYIIDYLKKEEKDGDNVTQ</sequence>
<feature type="domain" description="ERCC4" evidence="7">
    <location>
        <begin position="1"/>
        <end position="67"/>
    </location>
</feature>